<dbReference type="InterPro" id="IPR011009">
    <property type="entry name" value="Kinase-like_dom_sf"/>
</dbReference>
<dbReference type="PANTHER" id="PTHR22603">
    <property type="entry name" value="CHOLINE/ETHANOALAMINE KINASE"/>
    <property type="match status" value="1"/>
</dbReference>
<dbReference type="PANTHER" id="PTHR22603:SF66">
    <property type="entry name" value="ETHANOLAMINE KINASE"/>
    <property type="match status" value="1"/>
</dbReference>
<organism evidence="2">
    <name type="scientific">uncultured Sulfurovum sp</name>
    <dbReference type="NCBI Taxonomy" id="269237"/>
    <lineage>
        <taxon>Bacteria</taxon>
        <taxon>Pseudomonadati</taxon>
        <taxon>Campylobacterota</taxon>
        <taxon>Epsilonproteobacteria</taxon>
        <taxon>Campylobacterales</taxon>
        <taxon>Sulfurovaceae</taxon>
        <taxon>Sulfurovum</taxon>
        <taxon>environmental samples</taxon>
    </lineage>
</organism>
<dbReference type="AlphaFoldDB" id="A0A6S6SGY7"/>
<proteinExistence type="predicted"/>
<feature type="domain" description="Aminoglycoside phosphotransferase" evidence="1">
    <location>
        <begin position="148"/>
        <end position="215"/>
    </location>
</feature>
<dbReference type="Pfam" id="PF01636">
    <property type="entry name" value="APH"/>
    <property type="match status" value="1"/>
</dbReference>
<reference evidence="2" key="1">
    <citation type="submission" date="2020-01" db="EMBL/GenBank/DDBJ databases">
        <authorList>
            <person name="Meier V. D."/>
            <person name="Meier V D."/>
        </authorList>
    </citation>
    <scope>NUCLEOTIDE SEQUENCE</scope>
    <source>
        <strain evidence="2">HLG_WM_MAG_01</strain>
    </source>
</reference>
<dbReference type="GO" id="GO:0005737">
    <property type="term" value="C:cytoplasm"/>
    <property type="evidence" value="ECO:0007669"/>
    <property type="project" value="TreeGrafter"/>
</dbReference>
<accession>A0A6S6SGY7</accession>
<name>A0A6S6SGY7_9BACT</name>
<dbReference type="GO" id="GO:0006646">
    <property type="term" value="P:phosphatidylethanolamine biosynthetic process"/>
    <property type="evidence" value="ECO:0007669"/>
    <property type="project" value="TreeGrafter"/>
</dbReference>
<evidence type="ECO:0000259" key="1">
    <source>
        <dbReference type="Pfam" id="PF01636"/>
    </source>
</evidence>
<protein>
    <recommendedName>
        <fullName evidence="1">Aminoglycoside phosphotransferase domain-containing protein</fullName>
    </recommendedName>
</protein>
<dbReference type="Gene3D" id="3.90.1200.10">
    <property type="match status" value="1"/>
</dbReference>
<dbReference type="SUPFAM" id="SSF56112">
    <property type="entry name" value="Protein kinase-like (PK-like)"/>
    <property type="match status" value="1"/>
</dbReference>
<dbReference type="CDD" id="cd05151">
    <property type="entry name" value="ChoK-like"/>
    <property type="match status" value="1"/>
</dbReference>
<dbReference type="EMBL" id="CACVAS010000036">
    <property type="protein sequence ID" value="CAA6804618.1"/>
    <property type="molecule type" value="Genomic_DNA"/>
</dbReference>
<dbReference type="GO" id="GO:0004305">
    <property type="term" value="F:ethanolamine kinase activity"/>
    <property type="evidence" value="ECO:0007669"/>
    <property type="project" value="TreeGrafter"/>
</dbReference>
<evidence type="ECO:0000313" key="2">
    <source>
        <dbReference type="EMBL" id="CAA6804618.1"/>
    </source>
</evidence>
<gene>
    <name evidence="2" type="ORF">HELGO_WM2901</name>
</gene>
<dbReference type="Gene3D" id="3.30.200.20">
    <property type="entry name" value="Phosphorylase Kinase, domain 1"/>
    <property type="match status" value="1"/>
</dbReference>
<dbReference type="InterPro" id="IPR002575">
    <property type="entry name" value="Aminoglycoside_PTrfase"/>
</dbReference>
<sequence length="241" mass="28467">MAIPHGERCLVKMDKKLLSHYTLFDNQTILSCNLLAHQGYCNENHIITTDKNKYLLRKLLRDDIDRQNEYKIHHLAYNEGITAAPLLYDEVNEIMIFAFLEGKHKETLDAHELKGLAEVLKKLHNIEYGGSPIPLEIQNHTETITKALTTIEKYPKEYVLCHNDLNPKNIFFSHDIKFIDWEYAGVNDRYFDLACICVEFSLDEEMQEIFLKAYFSKRYSKEKLESYKIIYKTLCEEWFKT</sequence>